<keyword evidence="2" id="KW-1185">Reference proteome</keyword>
<protein>
    <submittedName>
        <fullName evidence="1">Uncharacterized protein</fullName>
    </submittedName>
</protein>
<organism evidence="1 2">
    <name type="scientific">Trachymyrmex septentrionalis</name>
    <dbReference type="NCBI Taxonomy" id="34720"/>
    <lineage>
        <taxon>Eukaryota</taxon>
        <taxon>Metazoa</taxon>
        <taxon>Ecdysozoa</taxon>
        <taxon>Arthropoda</taxon>
        <taxon>Hexapoda</taxon>
        <taxon>Insecta</taxon>
        <taxon>Pterygota</taxon>
        <taxon>Neoptera</taxon>
        <taxon>Endopterygota</taxon>
        <taxon>Hymenoptera</taxon>
        <taxon>Apocrita</taxon>
        <taxon>Aculeata</taxon>
        <taxon>Formicoidea</taxon>
        <taxon>Formicidae</taxon>
        <taxon>Myrmicinae</taxon>
        <taxon>Trachymyrmex</taxon>
    </lineage>
</organism>
<name>A0A151K111_9HYME</name>
<sequence length="147" mass="16301">MDRCKHKRNYMDEMYNIICKIESLKPEPEVCNMSCPPLGCPRGPCPGMCYSKGTFLDPCCEERMSCTSSLRPSHRCMSRCLNGNACNVSVRLPYYGCSSINRGNPHNQNGGCSNPHDLSGFQQVPHSSSHNLTSTIFPRCTGSVQCL</sequence>
<evidence type="ECO:0000313" key="2">
    <source>
        <dbReference type="Proteomes" id="UP000078541"/>
    </source>
</evidence>
<reference evidence="1 2" key="1">
    <citation type="submission" date="2016-03" db="EMBL/GenBank/DDBJ databases">
        <title>Trachymyrmex septentrionalis WGS genome.</title>
        <authorList>
            <person name="Nygaard S."/>
            <person name="Hu H."/>
            <person name="Boomsma J."/>
            <person name="Zhang G."/>
        </authorList>
    </citation>
    <scope>NUCLEOTIDE SEQUENCE [LARGE SCALE GENOMIC DNA]</scope>
    <source>
        <strain evidence="1">Tsep2-gDNA-1</strain>
        <tissue evidence="1">Whole body</tissue>
    </source>
</reference>
<evidence type="ECO:0000313" key="1">
    <source>
        <dbReference type="EMBL" id="KYN44367.1"/>
    </source>
</evidence>
<gene>
    <name evidence="1" type="ORF">ALC56_01180</name>
</gene>
<accession>A0A151K111</accession>
<proteinExistence type="predicted"/>
<dbReference type="Proteomes" id="UP000078541">
    <property type="component" value="Unassembled WGS sequence"/>
</dbReference>
<dbReference type="AlphaFoldDB" id="A0A151K111"/>
<dbReference type="EMBL" id="KQ981225">
    <property type="protein sequence ID" value="KYN44367.1"/>
    <property type="molecule type" value="Genomic_DNA"/>
</dbReference>